<sequence length="50" mass="5707">MRWVVSNEGWCFGTWHATAMYLSISTHSKVFGKNACYAKRANCLHVELSN</sequence>
<dbReference type="KEGG" id="ece:Z3951"/>
<evidence type="ECO:0000313" key="2">
    <source>
        <dbReference type="Proteomes" id="UP000002519"/>
    </source>
</evidence>
<name>Q8X401_ECO57</name>
<dbReference type="PIR" id="G85912">
    <property type="entry name" value="G85912"/>
</dbReference>
<dbReference type="OMA" id="FGKNARY"/>
<dbReference type="AlphaFoldDB" id="Q8X401"/>
<dbReference type="EMBL" id="AE005174">
    <property type="protein sequence ID" value="AAG57763.1"/>
    <property type="molecule type" value="Genomic_DNA"/>
</dbReference>
<proteinExistence type="predicted"/>
<organism evidence="1 2">
    <name type="scientific">Escherichia coli O157:H7</name>
    <dbReference type="NCBI Taxonomy" id="83334"/>
    <lineage>
        <taxon>Bacteria</taxon>
        <taxon>Pseudomonadati</taxon>
        <taxon>Pseudomonadota</taxon>
        <taxon>Gammaproteobacteria</taxon>
        <taxon>Enterobacterales</taxon>
        <taxon>Enterobacteriaceae</taxon>
        <taxon>Escherichia</taxon>
    </lineage>
</organism>
<reference evidence="1 2" key="1">
    <citation type="journal article" date="2001" name="Nature">
        <title>Genome sequence of enterohaemorrhagic Escherichia coli O157:H7.</title>
        <authorList>
            <person name="Perna N.T."/>
            <person name="Plunkett G.III."/>
            <person name="Burland V."/>
            <person name="Mau B."/>
            <person name="Glasner J.D."/>
            <person name="Rose D.J."/>
            <person name="Mayhew G.F."/>
            <person name="Evans P.S."/>
            <person name="Gregor J."/>
            <person name="Kirkpatrick H.A."/>
            <person name="Posfai G."/>
            <person name="Hackett J."/>
            <person name="Klink S."/>
            <person name="Boutin A."/>
            <person name="Shao Y."/>
            <person name="Miller L."/>
            <person name="Grotbeck E.J."/>
            <person name="Davis N.W."/>
            <person name="Lim A."/>
            <person name="Dimalanta E."/>
            <person name="Potamousis K."/>
            <person name="Apodaca J."/>
            <person name="Anantharaman T.S."/>
            <person name="Lin J."/>
            <person name="Yen G."/>
            <person name="Schwartz D.C."/>
            <person name="Welch R.A."/>
            <person name="Blattner F.R."/>
        </authorList>
    </citation>
    <scope>NUCLEOTIDE SEQUENCE [LARGE SCALE GENOMIC DNA]</scope>
    <source>
        <strain evidence="2">O157:H7 / EDL933 / ATCC 700927 / EHEC</strain>
    </source>
</reference>
<gene>
    <name evidence="1" type="ordered locus">Z3951</name>
</gene>
<protein>
    <submittedName>
        <fullName evidence="1">Uncharacterized protein</fullName>
    </submittedName>
</protein>
<accession>Q8X401</accession>
<dbReference type="Proteomes" id="UP000002519">
    <property type="component" value="Chromosome"/>
</dbReference>
<evidence type="ECO:0000313" key="1">
    <source>
        <dbReference type="EMBL" id="AAG57763.1"/>
    </source>
</evidence>